<evidence type="ECO:0000256" key="14">
    <source>
        <dbReference type="ARBA" id="ARBA00023136"/>
    </source>
</evidence>
<name>I8T901_9GAMM</name>
<evidence type="ECO:0000256" key="8">
    <source>
        <dbReference type="ARBA" id="ARBA00022617"/>
    </source>
</evidence>
<dbReference type="OrthoDB" id="9809280at2"/>
<feature type="transmembrane region" description="Helical" evidence="15">
    <location>
        <begin position="98"/>
        <end position="120"/>
    </location>
</feature>
<dbReference type="PATRIC" id="fig|1172194.4.peg.551"/>
<gene>
    <name evidence="16" type="ORF">WQQ_05770</name>
</gene>
<keyword evidence="17" id="KW-1185">Reference proteome</keyword>
<dbReference type="Gene3D" id="1.20.1300.10">
    <property type="entry name" value="Fumarate reductase/succinate dehydrogenase, transmembrane subunit"/>
    <property type="match status" value="1"/>
</dbReference>
<evidence type="ECO:0000256" key="13">
    <source>
        <dbReference type="ARBA" id="ARBA00023004"/>
    </source>
</evidence>
<evidence type="ECO:0000256" key="1">
    <source>
        <dbReference type="ARBA" id="ARBA00001971"/>
    </source>
</evidence>
<dbReference type="InterPro" id="IPR014312">
    <property type="entry name" value="Succ_DH_anchor"/>
</dbReference>
<comment type="subcellular location">
    <subcellularLocation>
        <location evidence="3">Membrane</location>
        <topology evidence="3">Multi-pass membrane protein</topology>
    </subcellularLocation>
</comment>
<comment type="cofactor">
    <cofactor evidence="1">
        <name>heme</name>
        <dbReference type="ChEBI" id="CHEBI:30413"/>
    </cofactor>
</comment>
<keyword evidence="10" id="KW-0479">Metal-binding</keyword>
<evidence type="ECO:0000256" key="4">
    <source>
        <dbReference type="ARBA" id="ARBA00005163"/>
    </source>
</evidence>
<comment type="function">
    <text evidence="2">Membrane-anchoring subunit of succinate dehydrogenase (SDH).</text>
</comment>
<accession>I8T901</accession>
<dbReference type="Pfam" id="PF01127">
    <property type="entry name" value="Sdh_cyt"/>
    <property type="match status" value="1"/>
</dbReference>
<evidence type="ECO:0000256" key="3">
    <source>
        <dbReference type="ARBA" id="ARBA00004141"/>
    </source>
</evidence>
<keyword evidence="7" id="KW-0816">Tricarboxylic acid cycle</keyword>
<reference evidence="16 17" key="1">
    <citation type="journal article" date="2012" name="J. Bacteriol.">
        <title>Genome Sequence of n-Alkane-Degrading Hydrocarboniphaga effusa Strain AP103T (ATCC BAA-332T).</title>
        <authorList>
            <person name="Chang H.K."/>
            <person name="Zylstra G.J."/>
            <person name="Chae J.C."/>
        </authorList>
    </citation>
    <scope>NUCLEOTIDE SEQUENCE [LARGE SCALE GENOMIC DNA]</scope>
    <source>
        <strain evidence="16 17">AP103</strain>
    </source>
</reference>
<evidence type="ECO:0000256" key="9">
    <source>
        <dbReference type="ARBA" id="ARBA00022692"/>
    </source>
</evidence>
<dbReference type="UniPathway" id="UPA00223"/>
<evidence type="ECO:0000313" key="17">
    <source>
        <dbReference type="Proteomes" id="UP000003704"/>
    </source>
</evidence>
<evidence type="ECO:0000256" key="12">
    <source>
        <dbReference type="ARBA" id="ARBA00022989"/>
    </source>
</evidence>
<keyword evidence="8" id="KW-0349">Heme</keyword>
<dbReference type="InterPro" id="IPR000701">
    <property type="entry name" value="SuccDH_FuR_B_TM-su"/>
</dbReference>
<evidence type="ECO:0000256" key="11">
    <source>
        <dbReference type="ARBA" id="ARBA00022982"/>
    </source>
</evidence>
<organism evidence="16 17">
    <name type="scientific">Hydrocarboniphaga effusa AP103</name>
    <dbReference type="NCBI Taxonomy" id="1172194"/>
    <lineage>
        <taxon>Bacteria</taxon>
        <taxon>Pseudomonadati</taxon>
        <taxon>Pseudomonadota</taxon>
        <taxon>Gammaproteobacteria</taxon>
        <taxon>Nevskiales</taxon>
        <taxon>Nevskiaceae</taxon>
        <taxon>Hydrocarboniphaga</taxon>
    </lineage>
</organism>
<dbReference type="GO" id="GO:0046872">
    <property type="term" value="F:metal ion binding"/>
    <property type="evidence" value="ECO:0007669"/>
    <property type="project" value="UniProtKB-KW"/>
</dbReference>
<dbReference type="NCBIfam" id="TIGR02968">
    <property type="entry name" value="succ_dehyd_anc"/>
    <property type="match status" value="1"/>
</dbReference>
<feature type="transmembrane region" description="Helical" evidence="15">
    <location>
        <begin position="28"/>
        <end position="49"/>
    </location>
</feature>
<dbReference type="RefSeq" id="WP_007183533.1">
    <property type="nucleotide sequence ID" value="NZ_AKGD01000001.1"/>
</dbReference>
<evidence type="ECO:0000256" key="5">
    <source>
        <dbReference type="ARBA" id="ARBA00019425"/>
    </source>
</evidence>
<evidence type="ECO:0000256" key="15">
    <source>
        <dbReference type="SAM" id="Phobius"/>
    </source>
</evidence>
<dbReference type="GO" id="GO:0016020">
    <property type="term" value="C:membrane"/>
    <property type="evidence" value="ECO:0007669"/>
    <property type="project" value="UniProtKB-SubCell"/>
</dbReference>
<keyword evidence="6" id="KW-0813">Transport</keyword>
<keyword evidence="12 15" id="KW-1133">Transmembrane helix</keyword>
<dbReference type="InterPro" id="IPR034804">
    <property type="entry name" value="SQR/QFR_C/D"/>
</dbReference>
<evidence type="ECO:0000256" key="10">
    <source>
        <dbReference type="ARBA" id="ARBA00022723"/>
    </source>
</evidence>
<comment type="caution">
    <text evidence="16">The sequence shown here is derived from an EMBL/GenBank/DDBJ whole genome shotgun (WGS) entry which is preliminary data.</text>
</comment>
<keyword evidence="13" id="KW-0408">Iron</keyword>
<dbReference type="EMBL" id="AKGD01000001">
    <property type="protein sequence ID" value="EIT70440.1"/>
    <property type="molecule type" value="Genomic_DNA"/>
</dbReference>
<evidence type="ECO:0000256" key="6">
    <source>
        <dbReference type="ARBA" id="ARBA00022448"/>
    </source>
</evidence>
<dbReference type="SUPFAM" id="SSF81343">
    <property type="entry name" value="Fumarate reductase respiratory complex transmembrane subunits"/>
    <property type="match status" value="1"/>
</dbReference>
<feature type="transmembrane region" description="Helical" evidence="15">
    <location>
        <begin position="61"/>
        <end position="86"/>
    </location>
</feature>
<comment type="pathway">
    <text evidence="4">Carbohydrate metabolism; tricarboxylic acid cycle.</text>
</comment>
<protein>
    <recommendedName>
        <fullName evidence="5">Succinate dehydrogenase hydrophobic membrane anchor subunit</fullName>
    </recommendedName>
</protein>
<keyword evidence="9 15" id="KW-0812">Transmembrane</keyword>
<dbReference type="GO" id="GO:0006099">
    <property type="term" value="P:tricarboxylic acid cycle"/>
    <property type="evidence" value="ECO:0007669"/>
    <property type="project" value="UniProtKB-UniPathway"/>
</dbReference>
<proteinExistence type="predicted"/>
<sequence length="125" mass="13377">MSLRSPLSRARGLGSAKSGVHHFWVQRLTAIALIPLTLWFVFSVANLAGGDYDAVRWWVSYPAVAVTLVLFIAVSLYHAALGVQVVIEDYVGHEGAKLAMIVLAKFGLAVLGAISIFAVLKVALS</sequence>
<dbReference type="STRING" id="1172194.WQQ_05770"/>
<evidence type="ECO:0000256" key="2">
    <source>
        <dbReference type="ARBA" id="ARBA00004050"/>
    </source>
</evidence>
<dbReference type="GO" id="GO:0020037">
    <property type="term" value="F:heme binding"/>
    <property type="evidence" value="ECO:0007669"/>
    <property type="project" value="InterPro"/>
</dbReference>
<evidence type="ECO:0000313" key="16">
    <source>
        <dbReference type="EMBL" id="EIT70440.1"/>
    </source>
</evidence>
<keyword evidence="11" id="KW-0249">Electron transport</keyword>
<dbReference type="CDD" id="cd03495">
    <property type="entry name" value="SQR_TypeC_SdhD_like"/>
    <property type="match status" value="1"/>
</dbReference>
<dbReference type="AlphaFoldDB" id="I8T901"/>
<keyword evidence="14 15" id="KW-0472">Membrane</keyword>
<dbReference type="Proteomes" id="UP000003704">
    <property type="component" value="Unassembled WGS sequence"/>
</dbReference>
<evidence type="ECO:0000256" key="7">
    <source>
        <dbReference type="ARBA" id="ARBA00022532"/>
    </source>
</evidence>